<dbReference type="PROSITE" id="PS50004">
    <property type="entry name" value="C2"/>
    <property type="match status" value="1"/>
</dbReference>
<dbReference type="GO" id="GO:0030276">
    <property type="term" value="F:clathrin binding"/>
    <property type="evidence" value="ECO:0007669"/>
    <property type="project" value="TreeGrafter"/>
</dbReference>
<dbReference type="GO" id="GO:0045202">
    <property type="term" value="C:synapse"/>
    <property type="evidence" value="ECO:0007669"/>
    <property type="project" value="TreeGrafter"/>
</dbReference>
<name>A0AA35XLA7_GEOBA</name>
<feature type="region of interest" description="Disordered" evidence="1">
    <location>
        <begin position="246"/>
        <end position="269"/>
    </location>
</feature>
<dbReference type="EMBL" id="CASHTH010004355">
    <property type="protein sequence ID" value="CAI8056455.1"/>
    <property type="molecule type" value="Genomic_DNA"/>
</dbReference>
<dbReference type="SUPFAM" id="SSF49562">
    <property type="entry name" value="C2 domain (Calcium/lipid-binding domain, CaLB)"/>
    <property type="match status" value="2"/>
</dbReference>
<dbReference type="PANTHER" id="PTHR10024:SF351">
    <property type="entry name" value="SYNAPTOTAGMIN-4-LIKE"/>
    <property type="match status" value="1"/>
</dbReference>
<dbReference type="Pfam" id="PF00168">
    <property type="entry name" value="C2"/>
    <property type="match status" value="2"/>
</dbReference>
<dbReference type="PANTHER" id="PTHR10024">
    <property type="entry name" value="SYNAPTOTAGMIN"/>
    <property type="match status" value="1"/>
</dbReference>
<feature type="compositionally biased region" description="Basic and acidic residues" evidence="1">
    <location>
        <begin position="478"/>
        <end position="494"/>
    </location>
</feature>
<feature type="compositionally biased region" description="Basic residues" evidence="1">
    <location>
        <begin position="508"/>
        <end position="518"/>
    </location>
</feature>
<dbReference type="GO" id="GO:0005509">
    <property type="term" value="F:calcium ion binding"/>
    <property type="evidence" value="ECO:0007669"/>
    <property type="project" value="TreeGrafter"/>
</dbReference>
<feature type="domain" description="C2" evidence="2">
    <location>
        <begin position="272"/>
        <end position="390"/>
    </location>
</feature>
<dbReference type="GO" id="GO:0000149">
    <property type="term" value="F:SNARE binding"/>
    <property type="evidence" value="ECO:0007669"/>
    <property type="project" value="TreeGrafter"/>
</dbReference>
<evidence type="ECO:0000256" key="1">
    <source>
        <dbReference type="SAM" id="MobiDB-lite"/>
    </source>
</evidence>
<dbReference type="GO" id="GO:0005544">
    <property type="term" value="F:calcium-dependent phospholipid binding"/>
    <property type="evidence" value="ECO:0007669"/>
    <property type="project" value="TreeGrafter"/>
</dbReference>
<proteinExistence type="predicted"/>
<evidence type="ECO:0000313" key="4">
    <source>
        <dbReference type="Proteomes" id="UP001174909"/>
    </source>
</evidence>
<dbReference type="SMART" id="SM00239">
    <property type="entry name" value="C2"/>
    <property type="match status" value="1"/>
</dbReference>
<dbReference type="GO" id="GO:0001786">
    <property type="term" value="F:phosphatidylserine binding"/>
    <property type="evidence" value="ECO:0007669"/>
    <property type="project" value="TreeGrafter"/>
</dbReference>
<sequence>MEVLILGVNTLYIHGFCLHISGMERVKDTHICLTLPPLSPSLSTQTMSDSEETKMRPRPPSSPGLCSYCSRCLSCCCFLQEDKKKFAGVEYDLVPTSGEGIIFNNLPEPEVKKKYMFQQTKMEYAAALTSSGATKRDEMGKVIRKQPVRDRSLSEPSLPPGYIPDPSMFNFSKKSSTLPLSSMRTYSERHFNGHGSPRTSPLRGSPPAGSSVLHERQFSAPATFDYDSSVTASWRPSLSAIQEPGEDEAVGMGLKRGGAEGLSRGTNAGHSLPPEVEFSLYYDIQCRTLMVHLQCARFLPNRSKKAGLNPIVLLYLLPNREDIFQSKMVQNTPNPVFNQSFEFTGLMPDEIRRQTLVFRVFSHSSKGDLLGGLSVSLSEADLFGVMCRRNIDTDVEKLKLVSRGDLLISLSHNPTNQTLQGLLLKATNLQKQDIVGLADPYVKIWLLKKGRRNQKWKSKSETKHSHPDLQRVVSVRPLRRERQGSRTRDTDDGLRPFLPERPCGCGLHRGRGPARHGKTTLGSRHVSAQHEHQQLAHHPPHHRTDGENDAKEKSQSHHLFTIHGRRG</sequence>
<feature type="region of interest" description="Disordered" evidence="1">
    <location>
        <begin position="41"/>
        <end position="62"/>
    </location>
</feature>
<reference evidence="3" key="1">
    <citation type="submission" date="2023-03" db="EMBL/GenBank/DDBJ databases">
        <authorList>
            <person name="Steffen K."/>
            <person name="Cardenas P."/>
        </authorList>
    </citation>
    <scope>NUCLEOTIDE SEQUENCE</scope>
</reference>
<gene>
    <name evidence="3" type="ORF">GBAR_LOCUS30760</name>
</gene>
<comment type="caution">
    <text evidence="3">The sequence shown here is derived from an EMBL/GenBank/DDBJ whole genome shotgun (WGS) entry which is preliminary data.</text>
</comment>
<dbReference type="GO" id="GO:0048791">
    <property type="term" value="P:calcium ion-regulated exocytosis of neurotransmitter"/>
    <property type="evidence" value="ECO:0007669"/>
    <property type="project" value="TreeGrafter"/>
</dbReference>
<keyword evidence="4" id="KW-1185">Reference proteome</keyword>
<dbReference type="GO" id="GO:0070382">
    <property type="term" value="C:exocytic vesicle"/>
    <property type="evidence" value="ECO:0007669"/>
    <property type="project" value="TreeGrafter"/>
</dbReference>
<feature type="compositionally biased region" description="Basic and acidic residues" evidence="1">
    <location>
        <begin position="458"/>
        <end position="469"/>
    </location>
</feature>
<accession>A0AA35XLA7</accession>
<dbReference type="InterPro" id="IPR035892">
    <property type="entry name" value="C2_domain_sf"/>
</dbReference>
<dbReference type="Proteomes" id="UP001174909">
    <property type="component" value="Unassembled WGS sequence"/>
</dbReference>
<dbReference type="GO" id="GO:0005886">
    <property type="term" value="C:plasma membrane"/>
    <property type="evidence" value="ECO:0007669"/>
    <property type="project" value="TreeGrafter"/>
</dbReference>
<organism evidence="3 4">
    <name type="scientific">Geodia barretti</name>
    <name type="common">Barrett's horny sponge</name>
    <dbReference type="NCBI Taxonomy" id="519541"/>
    <lineage>
        <taxon>Eukaryota</taxon>
        <taxon>Metazoa</taxon>
        <taxon>Porifera</taxon>
        <taxon>Demospongiae</taxon>
        <taxon>Heteroscleromorpha</taxon>
        <taxon>Tetractinellida</taxon>
        <taxon>Astrophorina</taxon>
        <taxon>Geodiidae</taxon>
        <taxon>Geodia</taxon>
    </lineage>
</organism>
<protein>
    <submittedName>
        <fullName evidence="3">Synaptotagmin-7</fullName>
    </submittedName>
</protein>
<evidence type="ECO:0000313" key="3">
    <source>
        <dbReference type="EMBL" id="CAI8056455.1"/>
    </source>
</evidence>
<feature type="region of interest" description="Disordered" evidence="1">
    <location>
        <begin position="187"/>
        <end position="212"/>
    </location>
</feature>
<dbReference type="InterPro" id="IPR000008">
    <property type="entry name" value="C2_dom"/>
</dbReference>
<feature type="region of interest" description="Disordered" evidence="1">
    <location>
        <begin position="455"/>
        <end position="567"/>
    </location>
</feature>
<dbReference type="Gene3D" id="2.60.40.150">
    <property type="entry name" value="C2 domain"/>
    <property type="match status" value="2"/>
</dbReference>
<evidence type="ECO:0000259" key="2">
    <source>
        <dbReference type="PROSITE" id="PS50004"/>
    </source>
</evidence>
<dbReference type="GO" id="GO:0006906">
    <property type="term" value="P:vesicle fusion"/>
    <property type="evidence" value="ECO:0007669"/>
    <property type="project" value="TreeGrafter"/>
</dbReference>
<feature type="compositionally biased region" description="Basic and acidic residues" evidence="1">
    <location>
        <begin position="542"/>
        <end position="555"/>
    </location>
</feature>
<dbReference type="AlphaFoldDB" id="A0AA35XLA7"/>